<dbReference type="PRINTS" id="PR00412">
    <property type="entry name" value="EPOXHYDRLASE"/>
</dbReference>
<evidence type="ECO:0000313" key="4">
    <source>
        <dbReference type="Proteomes" id="UP000315759"/>
    </source>
</evidence>
<sequence length="327" mass="35604">MPLTHDDVDANGISIHTVSVGEGPLVLFCHGFPESWYSWRHQLQVVADAGFRAVAMDMRGYGQTTAPEDVGAYSMSDLVGDAVGVVAALGADEAVVVGHDWGAPVAWYSALMRPDVFRAVAALSVPYTPPFGGLPPGITMNDLMRSAAGDRDYYRLYFQEQGIAEDEIGADLERFVRGFLYTVSGDVVDDGVHQSPWEGYFPEGERLVDQLTVPETLPGWLTEDDVATYVSELSRNGIRGGLNWYRNLNTLPTVLAPFTGAVIRQPALYLAGERDLIAGNTEEALAVVRDSLPNLHALQVFPGAGHWLQQERPDGVNDALLDFLRAL</sequence>
<dbReference type="Gene3D" id="3.40.50.1820">
    <property type="entry name" value="alpha/beta hydrolase"/>
    <property type="match status" value="1"/>
</dbReference>
<evidence type="ECO:0000256" key="1">
    <source>
        <dbReference type="ARBA" id="ARBA00022801"/>
    </source>
</evidence>
<accession>A0A544W4F7</accession>
<dbReference type="GO" id="GO:0016787">
    <property type="term" value="F:hydrolase activity"/>
    <property type="evidence" value="ECO:0007669"/>
    <property type="project" value="UniProtKB-KW"/>
</dbReference>
<comment type="caution">
    <text evidence="3">The sequence shown here is derived from an EMBL/GenBank/DDBJ whole genome shotgun (WGS) entry which is preliminary data.</text>
</comment>
<evidence type="ECO:0000259" key="2">
    <source>
        <dbReference type="Pfam" id="PF00561"/>
    </source>
</evidence>
<reference evidence="3 4" key="1">
    <citation type="submission" date="2018-10" db="EMBL/GenBank/DDBJ databases">
        <title>Draft genome of Mycobacterium hodleri strain B.</title>
        <authorList>
            <person name="Amande T.J."/>
            <person name="Mcgenity T.J."/>
        </authorList>
    </citation>
    <scope>NUCLEOTIDE SEQUENCE [LARGE SCALE GENOMIC DNA]</scope>
    <source>
        <strain evidence="3 4">B</strain>
    </source>
</reference>
<organism evidence="3 4">
    <name type="scientific">Mycolicibacterium hodleri</name>
    <dbReference type="NCBI Taxonomy" id="49897"/>
    <lineage>
        <taxon>Bacteria</taxon>
        <taxon>Bacillati</taxon>
        <taxon>Actinomycetota</taxon>
        <taxon>Actinomycetes</taxon>
        <taxon>Mycobacteriales</taxon>
        <taxon>Mycobacteriaceae</taxon>
        <taxon>Mycolicibacterium</taxon>
    </lineage>
</organism>
<gene>
    <name evidence="3" type="ORF">D8S82_08765</name>
</gene>
<dbReference type="InterPro" id="IPR029058">
    <property type="entry name" value="AB_hydrolase_fold"/>
</dbReference>
<dbReference type="InterPro" id="IPR000639">
    <property type="entry name" value="Epox_hydrolase-like"/>
</dbReference>
<dbReference type="Pfam" id="PF00561">
    <property type="entry name" value="Abhydrolase_1"/>
    <property type="match status" value="1"/>
</dbReference>
<dbReference type="RefSeq" id="WP_142551701.1">
    <property type="nucleotide sequence ID" value="NZ_VIFX01000008.1"/>
</dbReference>
<protein>
    <submittedName>
        <fullName evidence="3">Alpha/beta hydrolase</fullName>
    </submittedName>
</protein>
<dbReference type="EMBL" id="VIFX01000008">
    <property type="protein sequence ID" value="TQR87129.1"/>
    <property type="molecule type" value="Genomic_DNA"/>
</dbReference>
<keyword evidence="1 3" id="KW-0378">Hydrolase</keyword>
<proteinExistence type="predicted"/>
<dbReference type="Proteomes" id="UP000315759">
    <property type="component" value="Unassembled WGS sequence"/>
</dbReference>
<dbReference type="InterPro" id="IPR000073">
    <property type="entry name" value="AB_hydrolase_1"/>
</dbReference>
<name>A0A544W4F7_9MYCO</name>
<dbReference type="PANTHER" id="PTHR43329">
    <property type="entry name" value="EPOXIDE HYDROLASE"/>
    <property type="match status" value="1"/>
</dbReference>
<dbReference type="AlphaFoldDB" id="A0A544W4F7"/>
<feature type="domain" description="AB hydrolase-1" evidence="2">
    <location>
        <begin position="24"/>
        <end position="312"/>
    </location>
</feature>
<dbReference type="SUPFAM" id="SSF53474">
    <property type="entry name" value="alpha/beta-Hydrolases"/>
    <property type="match status" value="1"/>
</dbReference>
<evidence type="ECO:0000313" key="3">
    <source>
        <dbReference type="EMBL" id="TQR87129.1"/>
    </source>
</evidence>
<keyword evidence="4" id="KW-1185">Reference proteome</keyword>